<dbReference type="Gene3D" id="3.40.395.10">
    <property type="entry name" value="Adenoviral Proteinase, Chain A"/>
    <property type="match status" value="1"/>
</dbReference>
<evidence type="ECO:0000259" key="7">
    <source>
        <dbReference type="PROSITE" id="PS50600"/>
    </source>
</evidence>
<sequence length="527" mass="60751">MPIINTCNTKRPLPLFTLTPSKRPRFTFTAMPRRNNKNTQSVSFPSKSTVSRISLYPHAKPPLQREVHAPCKPTKFNFSPNSTRESVNFQTADNGNNCSSKILHINHQKARNAALSSTSSLNGSDVVEVDDVGLKDKAFTEEDSSLQEVHIVRDDDNDEPEGPSVLTHQKSRNTDDDVVVVTEIHDDFDSKVTDGGYPKLRASSVASELTTDNNNNLNVVDAGKMLSSLSLSPEHPFSSVRAYKKLIEAVDNQSRRHTFERLSYEIELNEKRREAFDLLRPKKALVEEEPREPFVPLTKEEKAEVARAFSAKRNEVLVTHEKSNIGILVNKFQCLKPREWLNDEVINLYLELLKEREIREPKKFLKCHFFNTFFYKKLIGGTNGYDFKSVRRWTSQKKLGYGLHECDKIFVPIHREVHWCLAVINKKDKKFQYLDSLKGMDTRVLKVLAKYFVDEVKDKTGEDIDLSSWEEEFVEDLPEQKNGYDCGVFMIKYTDFFSRNLGLCFNQKHMPYFRLRTAKEILRLKAD</sequence>
<dbReference type="GO" id="GO:0005634">
    <property type="term" value="C:nucleus"/>
    <property type="evidence" value="ECO:0007669"/>
    <property type="project" value="TreeGrafter"/>
</dbReference>
<feature type="region of interest" description="Disordered" evidence="6">
    <location>
        <begin position="138"/>
        <end position="174"/>
    </location>
</feature>
<keyword evidence="2" id="KW-0645">Protease</keyword>
<dbReference type="Pfam" id="PF02902">
    <property type="entry name" value="Peptidase_C48"/>
    <property type="match status" value="1"/>
</dbReference>
<reference evidence="8 9" key="1">
    <citation type="submission" date="2024-01" db="EMBL/GenBank/DDBJ databases">
        <title>The genomes of 5 underutilized Papilionoideae crops provide insights into root nodulation and disease resistanc.</title>
        <authorList>
            <person name="Yuan L."/>
        </authorList>
    </citation>
    <scope>NUCLEOTIDE SEQUENCE [LARGE SCALE GENOMIC DNA]</scope>
    <source>
        <strain evidence="8">ZHUSHIDOU_FW_LH</strain>
        <tissue evidence="8">Leaf</tissue>
    </source>
</reference>
<dbReference type="InterPro" id="IPR003653">
    <property type="entry name" value="Peptidase_C48_C"/>
</dbReference>
<dbReference type="GO" id="GO:0016929">
    <property type="term" value="F:deSUMOylase activity"/>
    <property type="evidence" value="ECO:0007669"/>
    <property type="project" value="TreeGrafter"/>
</dbReference>
<dbReference type="PANTHER" id="PTHR12606:SF1">
    <property type="entry name" value="UBIQUITIN-LIKE-SPECIFIC PROTEASE 1A"/>
    <property type="match status" value="1"/>
</dbReference>
<dbReference type="InterPro" id="IPR038765">
    <property type="entry name" value="Papain-like_cys_pep_sf"/>
</dbReference>
<keyword evidence="4" id="KW-0378">Hydrolase</keyword>
<dbReference type="EMBL" id="JAYWIO010000001">
    <property type="protein sequence ID" value="KAK7292267.1"/>
    <property type="molecule type" value="Genomic_DNA"/>
</dbReference>
<dbReference type="Proteomes" id="UP001372338">
    <property type="component" value="Unassembled WGS sequence"/>
</dbReference>
<evidence type="ECO:0000313" key="9">
    <source>
        <dbReference type="Proteomes" id="UP001372338"/>
    </source>
</evidence>
<evidence type="ECO:0000256" key="1">
    <source>
        <dbReference type="ARBA" id="ARBA00005234"/>
    </source>
</evidence>
<dbReference type="AlphaFoldDB" id="A0AAN9J551"/>
<evidence type="ECO:0000256" key="4">
    <source>
        <dbReference type="ARBA" id="ARBA00022801"/>
    </source>
</evidence>
<evidence type="ECO:0000256" key="6">
    <source>
        <dbReference type="SAM" id="MobiDB-lite"/>
    </source>
</evidence>
<dbReference type="GO" id="GO:0006508">
    <property type="term" value="P:proteolysis"/>
    <property type="evidence" value="ECO:0007669"/>
    <property type="project" value="UniProtKB-KW"/>
</dbReference>
<accession>A0AAN9J551</accession>
<gene>
    <name evidence="8" type="ORF">RIF29_08045</name>
</gene>
<dbReference type="PROSITE" id="PS50600">
    <property type="entry name" value="ULP_PROTEASE"/>
    <property type="match status" value="1"/>
</dbReference>
<dbReference type="GO" id="GO:0016926">
    <property type="term" value="P:protein desumoylation"/>
    <property type="evidence" value="ECO:0007669"/>
    <property type="project" value="TreeGrafter"/>
</dbReference>
<keyword evidence="5" id="KW-0788">Thiol protease</keyword>
<keyword evidence="3" id="KW-0833">Ubl conjugation pathway</keyword>
<evidence type="ECO:0000256" key="3">
    <source>
        <dbReference type="ARBA" id="ARBA00022786"/>
    </source>
</evidence>
<name>A0AAN9J551_CROPI</name>
<feature type="domain" description="Ubiquitin-like protease family profile" evidence="7">
    <location>
        <begin position="325"/>
        <end position="497"/>
    </location>
</feature>
<proteinExistence type="inferred from homology"/>
<protein>
    <recommendedName>
        <fullName evidence="7">Ubiquitin-like protease family profile domain-containing protein</fullName>
    </recommendedName>
</protein>
<evidence type="ECO:0000256" key="5">
    <source>
        <dbReference type="ARBA" id="ARBA00022807"/>
    </source>
</evidence>
<comment type="similarity">
    <text evidence="1">Belongs to the peptidase C48 family.</text>
</comment>
<dbReference type="PANTHER" id="PTHR12606">
    <property type="entry name" value="SENTRIN/SUMO-SPECIFIC PROTEASE"/>
    <property type="match status" value="1"/>
</dbReference>
<dbReference type="SUPFAM" id="SSF54001">
    <property type="entry name" value="Cysteine proteinases"/>
    <property type="match status" value="1"/>
</dbReference>
<dbReference type="FunFam" id="3.40.395.10:FF:000005">
    <property type="entry name" value="Ubiquitin-like-specific protease ESD4"/>
    <property type="match status" value="1"/>
</dbReference>
<keyword evidence="9" id="KW-1185">Reference proteome</keyword>
<evidence type="ECO:0000313" key="8">
    <source>
        <dbReference type="EMBL" id="KAK7292267.1"/>
    </source>
</evidence>
<comment type="caution">
    <text evidence="8">The sequence shown here is derived from an EMBL/GenBank/DDBJ whole genome shotgun (WGS) entry which is preliminary data.</text>
</comment>
<organism evidence="8 9">
    <name type="scientific">Crotalaria pallida</name>
    <name type="common">Smooth rattlebox</name>
    <name type="synonym">Crotalaria striata</name>
    <dbReference type="NCBI Taxonomy" id="3830"/>
    <lineage>
        <taxon>Eukaryota</taxon>
        <taxon>Viridiplantae</taxon>
        <taxon>Streptophyta</taxon>
        <taxon>Embryophyta</taxon>
        <taxon>Tracheophyta</taxon>
        <taxon>Spermatophyta</taxon>
        <taxon>Magnoliopsida</taxon>
        <taxon>eudicotyledons</taxon>
        <taxon>Gunneridae</taxon>
        <taxon>Pentapetalae</taxon>
        <taxon>rosids</taxon>
        <taxon>fabids</taxon>
        <taxon>Fabales</taxon>
        <taxon>Fabaceae</taxon>
        <taxon>Papilionoideae</taxon>
        <taxon>50 kb inversion clade</taxon>
        <taxon>genistoids sensu lato</taxon>
        <taxon>core genistoids</taxon>
        <taxon>Crotalarieae</taxon>
        <taxon>Crotalaria</taxon>
    </lineage>
</organism>
<evidence type="ECO:0000256" key="2">
    <source>
        <dbReference type="ARBA" id="ARBA00022670"/>
    </source>
</evidence>